<evidence type="ECO:0000313" key="1">
    <source>
        <dbReference type="EMBL" id="MBT1706562.1"/>
    </source>
</evidence>
<reference evidence="1 2" key="1">
    <citation type="submission" date="2021-05" db="EMBL/GenBank/DDBJ databases">
        <title>A Polyphasic approach of four new species of the genus Ohtaekwangia: Ohtaekwangia histidinii sp. nov., Ohtaekwangia cretensis sp. nov., Ohtaekwangia indiensis sp. nov., Ohtaekwangia reichenbachii sp. nov. from diverse environment.</title>
        <authorList>
            <person name="Octaviana S."/>
        </authorList>
    </citation>
    <scope>NUCLEOTIDE SEQUENCE [LARGE SCALE GENOMIC DNA]</scope>
    <source>
        <strain evidence="1 2">PWU20</strain>
    </source>
</reference>
<accession>A0ABS5VYS3</accession>
<proteinExistence type="predicted"/>
<dbReference type="Proteomes" id="UP000772618">
    <property type="component" value="Unassembled WGS sequence"/>
</dbReference>
<protein>
    <submittedName>
        <fullName evidence="1">Uncharacterized protein</fullName>
    </submittedName>
</protein>
<dbReference type="RefSeq" id="WP_254158008.1">
    <property type="nucleotide sequence ID" value="NZ_JAHESD010000157.1"/>
</dbReference>
<feature type="non-terminal residue" evidence="1">
    <location>
        <position position="82"/>
    </location>
</feature>
<evidence type="ECO:0000313" key="2">
    <source>
        <dbReference type="Proteomes" id="UP000772618"/>
    </source>
</evidence>
<organism evidence="1 2">
    <name type="scientific">Chryseosolibacter indicus</name>
    <dbReference type="NCBI Taxonomy" id="2782351"/>
    <lineage>
        <taxon>Bacteria</taxon>
        <taxon>Pseudomonadati</taxon>
        <taxon>Bacteroidota</taxon>
        <taxon>Cytophagia</taxon>
        <taxon>Cytophagales</taxon>
        <taxon>Chryseotaleaceae</taxon>
        <taxon>Chryseosolibacter</taxon>
    </lineage>
</organism>
<name>A0ABS5VYS3_9BACT</name>
<dbReference type="EMBL" id="JAHESD010000157">
    <property type="protein sequence ID" value="MBT1706562.1"/>
    <property type="molecule type" value="Genomic_DNA"/>
</dbReference>
<gene>
    <name evidence="1" type="ORF">KK060_25030</name>
</gene>
<sequence length="82" mass="9518">MGKIKENLLTKGFSGRVGDEMVFRQIDGETFVGKRRRKRELLTPKEQQVKDRFMDSVFYAKSVLGDPAVKEAYELMKKDFKA</sequence>
<keyword evidence="2" id="KW-1185">Reference proteome</keyword>
<comment type="caution">
    <text evidence="1">The sequence shown here is derived from an EMBL/GenBank/DDBJ whole genome shotgun (WGS) entry which is preliminary data.</text>
</comment>